<dbReference type="GO" id="GO:0046872">
    <property type="term" value="F:metal ion binding"/>
    <property type="evidence" value="ECO:0007669"/>
    <property type="project" value="UniProtKB-KW"/>
</dbReference>
<keyword evidence="14 15" id="KW-0456">Lyase</keyword>
<comment type="caution">
    <text evidence="19">The sequence shown here is derived from an EMBL/GenBank/DDBJ whole genome shotgun (WGS) entry which is preliminary data.</text>
</comment>
<dbReference type="SMART" id="SM00044">
    <property type="entry name" value="CYCc"/>
    <property type="match status" value="2"/>
</dbReference>
<comment type="cofactor">
    <cofactor evidence="2">
        <name>Mn(2+)</name>
        <dbReference type="ChEBI" id="CHEBI:29035"/>
    </cofactor>
</comment>
<proteinExistence type="inferred from homology"/>
<keyword evidence="13 17" id="KW-0472">Membrane</keyword>
<dbReference type="GO" id="GO:0005886">
    <property type="term" value="C:plasma membrane"/>
    <property type="evidence" value="ECO:0007669"/>
    <property type="project" value="TreeGrafter"/>
</dbReference>
<feature type="transmembrane region" description="Helical" evidence="17">
    <location>
        <begin position="1132"/>
        <end position="1150"/>
    </location>
</feature>
<feature type="transmembrane region" description="Helical" evidence="17">
    <location>
        <begin position="404"/>
        <end position="428"/>
    </location>
</feature>
<dbReference type="PROSITE" id="PS50125">
    <property type="entry name" value="GUANYLATE_CYCLASE_2"/>
    <property type="match status" value="2"/>
</dbReference>
<dbReference type="Proteomes" id="UP001474421">
    <property type="component" value="Unassembled WGS sequence"/>
</dbReference>
<evidence type="ECO:0000256" key="14">
    <source>
        <dbReference type="ARBA" id="ARBA00023239"/>
    </source>
</evidence>
<evidence type="ECO:0000256" key="4">
    <source>
        <dbReference type="ARBA" id="ARBA00004141"/>
    </source>
</evidence>
<evidence type="ECO:0000256" key="12">
    <source>
        <dbReference type="ARBA" id="ARBA00022998"/>
    </source>
</evidence>
<feature type="compositionally biased region" description="Basic and acidic residues" evidence="16">
    <location>
        <begin position="125"/>
        <end position="135"/>
    </location>
</feature>
<feature type="domain" description="Guanylate cyclase" evidence="18">
    <location>
        <begin position="1298"/>
        <end position="1438"/>
    </location>
</feature>
<dbReference type="InterPro" id="IPR029787">
    <property type="entry name" value="Nucleotide_cyclase"/>
</dbReference>
<keyword evidence="11 17" id="KW-1133">Transmembrane helix</keyword>
<evidence type="ECO:0000256" key="3">
    <source>
        <dbReference type="ARBA" id="ARBA00001946"/>
    </source>
</evidence>
<keyword evidence="7" id="KW-0479">Metal-binding</keyword>
<feature type="compositionally biased region" description="Low complexity" evidence="16">
    <location>
        <begin position="279"/>
        <end position="288"/>
    </location>
</feature>
<evidence type="ECO:0000256" key="11">
    <source>
        <dbReference type="ARBA" id="ARBA00022989"/>
    </source>
</evidence>
<evidence type="ECO:0000259" key="18">
    <source>
        <dbReference type="PROSITE" id="PS50125"/>
    </source>
</evidence>
<feature type="region of interest" description="Disordered" evidence="16">
    <location>
        <begin position="896"/>
        <end position="928"/>
    </location>
</feature>
<feature type="compositionally biased region" description="Low complexity" evidence="16">
    <location>
        <begin position="97"/>
        <end position="114"/>
    </location>
</feature>
<evidence type="ECO:0000313" key="20">
    <source>
        <dbReference type="Proteomes" id="UP001474421"/>
    </source>
</evidence>
<dbReference type="SUPFAM" id="SSF55073">
    <property type="entry name" value="Nucleotide cyclase"/>
    <property type="match status" value="2"/>
</dbReference>
<dbReference type="InterPro" id="IPR018297">
    <property type="entry name" value="A/G_cyclase_CS"/>
</dbReference>
<feature type="compositionally biased region" description="Low complexity" evidence="16">
    <location>
        <begin position="227"/>
        <end position="239"/>
    </location>
</feature>
<feature type="transmembrane region" description="Helical" evidence="17">
    <location>
        <begin position="1061"/>
        <end position="1085"/>
    </location>
</feature>
<dbReference type="GO" id="GO:0004016">
    <property type="term" value="F:adenylate cyclase activity"/>
    <property type="evidence" value="ECO:0007669"/>
    <property type="project" value="UniProtKB-EC"/>
</dbReference>
<reference evidence="19 20" key="1">
    <citation type="journal article" date="2024" name="Proc. Natl. Acad. Sci. U.S.A.">
        <title>The genetic regulatory architecture and epigenomic basis for age-related changes in rattlesnake venom.</title>
        <authorList>
            <person name="Hogan M.P."/>
            <person name="Holding M.L."/>
            <person name="Nystrom G.S."/>
            <person name="Colston T.J."/>
            <person name="Bartlett D.A."/>
            <person name="Mason A.J."/>
            <person name="Ellsworth S.A."/>
            <person name="Rautsaw R.M."/>
            <person name="Lawrence K.C."/>
            <person name="Strickland J.L."/>
            <person name="He B."/>
            <person name="Fraser P."/>
            <person name="Margres M.J."/>
            <person name="Gilbert D.M."/>
            <person name="Gibbs H.L."/>
            <person name="Parkinson C.L."/>
            <person name="Rokyta D.R."/>
        </authorList>
    </citation>
    <scope>NUCLEOTIDE SEQUENCE [LARGE SCALE GENOMIC DNA]</scope>
    <source>
        <strain evidence="19">DRR0105</strain>
    </source>
</reference>
<dbReference type="PROSITE" id="PS00452">
    <property type="entry name" value="GUANYLATE_CYCLASE_1"/>
    <property type="match status" value="2"/>
</dbReference>
<keyword evidence="8" id="KW-0547">Nucleotide-binding</keyword>
<keyword evidence="20" id="KW-1185">Reference proteome</keyword>
<organism evidence="19 20">
    <name type="scientific">Crotalus adamanteus</name>
    <name type="common">Eastern diamondback rattlesnake</name>
    <dbReference type="NCBI Taxonomy" id="8729"/>
    <lineage>
        <taxon>Eukaryota</taxon>
        <taxon>Metazoa</taxon>
        <taxon>Chordata</taxon>
        <taxon>Craniata</taxon>
        <taxon>Vertebrata</taxon>
        <taxon>Euteleostomi</taxon>
        <taxon>Lepidosauria</taxon>
        <taxon>Squamata</taxon>
        <taxon>Bifurcata</taxon>
        <taxon>Unidentata</taxon>
        <taxon>Episquamata</taxon>
        <taxon>Toxicofera</taxon>
        <taxon>Serpentes</taxon>
        <taxon>Colubroidea</taxon>
        <taxon>Viperidae</taxon>
        <taxon>Crotalinae</taxon>
        <taxon>Crotalus</taxon>
    </lineage>
</organism>
<evidence type="ECO:0000256" key="2">
    <source>
        <dbReference type="ARBA" id="ARBA00001936"/>
    </source>
</evidence>
<feature type="transmembrane region" description="Helical" evidence="17">
    <location>
        <begin position="378"/>
        <end position="398"/>
    </location>
</feature>
<feature type="compositionally biased region" description="Low complexity" evidence="16">
    <location>
        <begin position="145"/>
        <end position="158"/>
    </location>
</feature>
<accession>A0AAW1ATG0</accession>
<feature type="compositionally biased region" description="Basic and acidic residues" evidence="16">
    <location>
        <begin position="244"/>
        <end position="262"/>
    </location>
</feature>
<feature type="compositionally biased region" description="Basic and acidic residues" evidence="16">
    <location>
        <begin position="1565"/>
        <end position="1576"/>
    </location>
</feature>
<feature type="region of interest" description="Disordered" evidence="16">
    <location>
        <begin position="611"/>
        <end position="637"/>
    </location>
</feature>
<feature type="region of interest" description="Disordered" evidence="16">
    <location>
        <begin position="1556"/>
        <end position="1589"/>
    </location>
</feature>
<feature type="compositionally biased region" description="Low complexity" evidence="16">
    <location>
        <begin position="209"/>
        <end position="218"/>
    </location>
</feature>
<keyword evidence="10" id="KW-0460">Magnesium</keyword>
<protein>
    <recommendedName>
        <fullName evidence="5">adenylate cyclase</fullName>
        <ecNumber evidence="5">4.6.1.1</ecNumber>
    </recommendedName>
</protein>
<evidence type="ECO:0000256" key="13">
    <source>
        <dbReference type="ARBA" id="ARBA00023136"/>
    </source>
</evidence>
<keyword evidence="9" id="KW-0067">ATP-binding</keyword>
<feature type="region of interest" description="Disordered" evidence="16">
    <location>
        <begin position="19"/>
        <end position="83"/>
    </location>
</feature>
<comment type="catalytic activity">
    <reaction evidence="1">
        <text>ATP = 3',5'-cyclic AMP + diphosphate</text>
        <dbReference type="Rhea" id="RHEA:15389"/>
        <dbReference type="ChEBI" id="CHEBI:30616"/>
        <dbReference type="ChEBI" id="CHEBI:33019"/>
        <dbReference type="ChEBI" id="CHEBI:58165"/>
        <dbReference type="EC" id="4.6.1.1"/>
    </reaction>
</comment>
<gene>
    <name evidence="19" type="ORF">NXF25_016299</name>
</gene>
<evidence type="ECO:0000256" key="1">
    <source>
        <dbReference type="ARBA" id="ARBA00001593"/>
    </source>
</evidence>
<sequence length="1589" mass="173522">MRDTAGSPRKDLMRRQFTLFPSHPIHSPGSLWNYSAVPNQQREPPTAGRAEPQRRLQKQRSSSRKPGGGLKETSSWRRRGGFLKSPSLQRIIHALAKGAAGAAVAPPSKASGRAGSKRGSSRGGAESHRKTFRSRETRRRPPRLFPSSRSLGASSPSDPGGGRGGAAPAGPHAVGYSRADEGRAAAAPPLRLRRSRPQTSPAPRRRLSSRATLTAASAPPLPRPLLRRGSAGKAAGRGAPARRHAAEPGAARREQRERGPERRRGRRTGLSGAGRDEAGVAMAAAAAGSPPPPSRGTEVSLAGGGGGRVAVRLRAAGRGRRARAAAALGPGLGLGLGAGRAPQLFERASPRWWDPRFDSSNLEQACRERRFPQTRRRLRYALSYLGAAALLWGAYLGWGRGGGGAARAAAGGALAFLAACLAALLFTFTRAYGRHPAGSALALALLVLALPLATQLPAASGPGAGGNGSARAAPPPCLSPVGSFSLCVEALLLLYAVPHLPLYLSLLLGLGGSVLFEALGYGFRDERCFAPPPGQRLAPWELLGKALLHLCIHATGVHLFIMSEVRSRSTFLKVGQSIMHGKDLEVEKALKERMIHSVMPRIIADDLMKQGDDDSENSSVKRHSASSPKSRKKKPSIQKTPIVFRPFKMQQIEQVSILFADIVGFTKMSANKSAHALDTKCEKISTLGDCYYCVAGCPEPRADHAYCCIEMGLGMIKAIEQFCQEKKEMVNMRVGVHTGTVLCGILGMRRFKFDVWSNDVNLANLMEQLGVAGKVHISEATAKYLDDRYEMEDGKVMERVGQSVVADQLKGLKTYLISGLKKKETHCSCSEMLLLPGLEAGDGNKPQGASSENVDDLTKAFKYLEKNKICHSCSVTFSSGCAMSAEEGAIQNGCQEDYKTSTKSPGGGSPKSRNGLLSPPQEEKLSNSQTSLYEMLQEKGRWVGASLDHSALLPLRFKNIREKTDAHFVDVIKEDSLMKDYFFKPPINKLSLNFLDHDLEMAYRSSYQEEVVRRVPVKTFASATFSSLLDVCLSATVFLILSIACFLKYVVVASPPPPAAVAVAVVAVLLEVLSLTISIRMAFFLEDMMVCTKRLLEVIAGWLPRHLIGAVLISLPALAVFSHFTSEFGTNLYSTMFMCSAVLITIVQYCNFCQLSSWMRSSLATLVGGVLLLLLHLSWCSDSFLEESNLVSPGNLSFIENACNRSALEDFSRPADLIGLEVVLGLFLLLVLVWFLNREFEVSYRLHYHGDVEADLHRTKIQSMRDQADWLLRNIIPYHVAEQLKVSQSYSKNHDSGGVIFASIVNFSEFYEENYEGGKECYRVLNELIGDFDELLSKPNYNSIEKIKTIGATYMAASGLNASQCQDSSNPHAHLQMLFEFAKEMMRVVDDFNNNMLWFNFKLRIGFNHGPLTAGVIGTTKLLYDIWGDTVNIASRMDTTGVECRIQVSEESYRILHKMGYDFDYRGTVNVKGKGQMKTFLYPKCMDSGGVPHHQLSISPDIRVQVDGSIGRSPTDEITNLVPSVQNLDKMPPDLELKDLLPRFKKFPKELVKLDRRPQFGAAGEKGDCEEARPEEANELTKLNSSRSV</sequence>
<comment type="cofactor">
    <cofactor evidence="3">
        <name>Mg(2+)</name>
        <dbReference type="ChEBI" id="CHEBI:18420"/>
    </cofactor>
</comment>
<feature type="transmembrane region" description="Helical" evidence="17">
    <location>
        <begin position="1028"/>
        <end position="1049"/>
    </location>
</feature>
<evidence type="ECO:0000256" key="9">
    <source>
        <dbReference type="ARBA" id="ARBA00022840"/>
    </source>
</evidence>
<feature type="transmembrane region" description="Helical" evidence="17">
    <location>
        <begin position="1217"/>
        <end position="1236"/>
    </location>
</feature>
<feature type="compositionally biased region" description="Polar residues" evidence="16">
    <location>
        <begin position="30"/>
        <end position="43"/>
    </location>
</feature>
<evidence type="ECO:0000256" key="7">
    <source>
        <dbReference type="ARBA" id="ARBA00022723"/>
    </source>
</evidence>
<feature type="transmembrane region" description="Helical" evidence="17">
    <location>
        <begin position="504"/>
        <end position="523"/>
    </location>
</feature>
<evidence type="ECO:0000256" key="15">
    <source>
        <dbReference type="RuleBase" id="RU000405"/>
    </source>
</evidence>
<feature type="domain" description="Guanylate cyclase" evidence="18">
    <location>
        <begin position="656"/>
        <end position="767"/>
    </location>
</feature>
<evidence type="ECO:0000256" key="10">
    <source>
        <dbReference type="ARBA" id="ARBA00022842"/>
    </source>
</evidence>
<dbReference type="CDD" id="cd07302">
    <property type="entry name" value="CHD"/>
    <property type="match status" value="2"/>
</dbReference>
<keyword evidence="6 17" id="KW-0812">Transmembrane</keyword>
<dbReference type="GO" id="GO:0005524">
    <property type="term" value="F:ATP binding"/>
    <property type="evidence" value="ECO:0007669"/>
    <property type="project" value="UniProtKB-KW"/>
</dbReference>
<name>A0AAW1ATG0_CROAD</name>
<comment type="similarity">
    <text evidence="15">Belongs to the adenylyl cyclase class-4/guanylyl cyclase family.</text>
</comment>
<evidence type="ECO:0000256" key="17">
    <source>
        <dbReference type="SAM" id="Phobius"/>
    </source>
</evidence>
<dbReference type="Pfam" id="PF00211">
    <property type="entry name" value="Guanylate_cyc"/>
    <property type="match status" value="2"/>
</dbReference>
<dbReference type="PANTHER" id="PTHR45627">
    <property type="entry name" value="ADENYLATE CYCLASE TYPE 1"/>
    <property type="match status" value="1"/>
</dbReference>
<evidence type="ECO:0000256" key="8">
    <source>
        <dbReference type="ARBA" id="ARBA00022741"/>
    </source>
</evidence>
<evidence type="ECO:0000256" key="5">
    <source>
        <dbReference type="ARBA" id="ARBA00012201"/>
    </source>
</evidence>
<dbReference type="GO" id="GO:0007189">
    <property type="term" value="P:adenylate cyclase-activating G protein-coupled receptor signaling pathway"/>
    <property type="evidence" value="ECO:0007669"/>
    <property type="project" value="TreeGrafter"/>
</dbReference>
<dbReference type="GO" id="GO:0006171">
    <property type="term" value="P:cAMP biosynthetic process"/>
    <property type="evidence" value="ECO:0007669"/>
    <property type="project" value="UniProtKB-KW"/>
</dbReference>
<evidence type="ECO:0000256" key="6">
    <source>
        <dbReference type="ARBA" id="ARBA00022692"/>
    </source>
</evidence>
<feature type="transmembrane region" description="Helical" evidence="17">
    <location>
        <begin position="1162"/>
        <end position="1179"/>
    </location>
</feature>
<comment type="subcellular location">
    <subcellularLocation>
        <location evidence="4">Membrane</location>
        <topology evidence="4">Multi-pass membrane protein</topology>
    </subcellularLocation>
</comment>
<keyword evidence="12" id="KW-0115">cAMP biosynthesis</keyword>
<dbReference type="PANTHER" id="PTHR45627:SF8">
    <property type="entry name" value="ADENYLATE CYCLASE TYPE 9"/>
    <property type="match status" value="1"/>
</dbReference>
<dbReference type="EMBL" id="JAOTOJ010000014">
    <property type="protein sequence ID" value="KAK9393037.1"/>
    <property type="molecule type" value="Genomic_DNA"/>
</dbReference>
<dbReference type="GO" id="GO:0035556">
    <property type="term" value="P:intracellular signal transduction"/>
    <property type="evidence" value="ECO:0007669"/>
    <property type="project" value="InterPro"/>
</dbReference>
<evidence type="ECO:0000313" key="19">
    <source>
        <dbReference type="EMBL" id="KAK9393037.1"/>
    </source>
</evidence>
<feature type="transmembrane region" description="Helical" evidence="17">
    <location>
        <begin position="1106"/>
        <end position="1126"/>
    </location>
</feature>
<dbReference type="FunFam" id="3.30.70.1230:FF:000008">
    <property type="entry name" value="Adenylate cyclase type 9"/>
    <property type="match status" value="1"/>
</dbReference>
<feature type="compositionally biased region" description="Basic residues" evidence="16">
    <location>
        <begin position="620"/>
        <end position="636"/>
    </location>
</feature>
<feature type="transmembrane region" description="Helical" evidence="17">
    <location>
        <begin position="440"/>
        <end position="458"/>
    </location>
</feature>
<feature type="region of interest" description="Disordered" evidence="16">
    <location>
        <begin position="97"/>
        <end position="304"/>
    </location>
</feature>
<dbReference type="InterPro" id="IPR001054">
    <property type="entry name" value="A/G_cyclase"/>
</dbReference>
<evidence type="ECO:0000256" key="16">
    <source>
        <dbReference type="SAM" id="MobiDB-lite"/>
    </source>
</evidence>
<dbReference type="Gene3D" id="3.30.70.1230">
    <property type="entry name" value="Nucleotide cyclase"/>
    <property type="match status" value="2"/>
</dbReference>
<dbReference type="EC" id="4.6.1.1" evidence="5"/>